<dbReference type="InterPro" id="IPR050726">
    <property type="entry name" value="mGluR"/>
</dbReference>
<comment type="caution">
    <text evidence="8">The sequence shown here is derived from an EMBL/GenBank/DDBJ whole genome shotgun (WGS) entry which is preliminary data.</text>
</comment>
<keyword evidence="8" id="KW-0675">Receptor</keyword>
<evidence type="ECO:0000259" key="7">
    <source>
        <dbReference type="Pfam" id="PF01094"/>
    </source>
</evidence>
<proteinExistence type="predicted"/>
<evidence type="ECO:0000256" key="4">
    <source>
        <dbReference type="ARBA" id="ARBA00023136"/>
    </source>
</evidence>
<accession>A0A8X7C481</accession>
<protein>
    <submittedName>
        <fullName evidence="8">Metabotropic glutamate receptor 4</fullName>
    </submittedName>
</protein>
<dbReference type="Pfam" id="PF01094">
    <property type="entry name" value="ANF_receptor"/>
    <property type="match status" value="1"/>
</dbReference>
<keyword evidence="9" id="KW-1185">Reference proteome</keyword>
<comment type="subcellular location">
    <subcellularLocation>
        <location evidence="1">Membrane</location>
    </subcellularLocation>
</comment>
<reference evidence="8" key="1">
    <citation type="submission" date="2020-08" db="EMBL/GenBank/DDBJ databases">
        <title>Multicomponent nature underlies the extraordinary mechanical properties of spider dragline silk.</title>
        <authorList>
            <person name="Kono N."/>
            <person name="Nakamura H."/>
            <person name="Mori M."/>
            <person name="Yoshida Y."/>
            <person name="Ohtoshi R."/>
            <person name="Malay A.D."/>
            <person name="Moran D.A.P."/>
            <person name="Tomita M."/>
            <person name="Numata K."/>
            <person name="Arakawa K."/>
        </authorList>
    </citation>
    <scope>NUCLEOTIDE SEQUENCE</scope>
</reference>
<keyword evidence="5" id="KW-0325">Glycoprotein</keyword>
<dbReference type="SUPFAM" id="SSF53822">
    <property type="entry name" value="Periplasmic binding protein-like I"/>
    <property type="match status" value="1"/>
</dbReference>
<dbReference type="AlphaFoldDB" id="A0A8X7C481"/>
<organism evidence="8 9">
    <name type="scientific">Trichonephila inaurata madagascariensis</name>
    <dbReference type="NCBI Taxonomy" id="2747483"/>
    <lineage>
        <taxon>Eukaryota</taxon>
        <taxon>Metazoa</taxon>
        <taxon>Ecdysozoa</taxon>
        <taxon>Arthropoda</taxon>
        <taxon>Chelicerata</taxon>
        <taxon>Arachnida</taxon>
        <taxon>Araneae</taxon>
        <taxon>Araneomorphae</taxon>
        <taxon>Entelegynae</taxon>
        <taxon>Araneoidea</taxon>
        <taxon>Nephilidae</taxon>
        <taxon>Trichonephila</taxon>
        <taxon>Trichonephila inaurata</taxon>
    </lineage>
</organism>
<feature type="domain" description="Receptor ligand binding region" evidence="7">
    <location>
        <begin position="10"/>
        <end position="149"/>
    </location>
</feature>
<evidence type="ECO:0000256" key="2">
    <source>
        <dbReference type="ARBA" id="ARBA00022692"/>
    </source>
</evidence>
<keyword evidence="4 6" id="KW-0472">Membrane</keyword>
<dbReference type="InterPro" id="IPR001828">
    <property type="entry name" value="ANF_lig-bd_rcpt"/>
</dbReference>
<gene>
    <name evidence="8" type="primary">GRM4</name>
    <name evidence="8" type="ORF">TNIN_265221</name>
</gene>
<evidence type="ECO:0000256" key="6">
    <source>
        <dbReference type="SAM" id="Phobius"/>
    </source>
</evidence>
<name>A0A8X7C481_9ARAC</name>
<evidence type="ECO:0000313" key="9">
    <source>
        <dbReference type="Proteomes" id="UP000886998"/>
    </source>
</evidence>
<evidence type="ECO:0000256" key="5">
    <source>
        <dbReference type="ARBA" id="ARBA00023180"/>
    </source>
</evidence>
<dbReference type="InterPro" id="IPR028082">
    <property type="entry name" value="Peripla_BP_I"/>
</dbReference>
<dbReference type="EMBL" id="BMAV01009277">
    <property type="protein sequence ID" value="GFY53448.1"/>
    <property type="molecule type" value="Genomic_DNA"/>
</dbReference>
<evidence type="ECO:0000256" key="1">
    <source>
        <dbReference type="ARBA" id="ARBA00004370"/>
    </source>
</evidence>
<feature type="transmembrane region" description="Helical" evidence="6">
    <location>
        <begin position="209"/>
        <end position="232"/>
    </location>
</feature>
<keyword evidence="2 6" id="KW-0812">Transmembrane</keyword>
<dbReference type="Proteomes" id="UP000886998">
    <property type="component" value="Unassembled WGS sequence"/>
</dbReference>
<dbReference type="GO" id="GO:0016020">
    <property type="term" value="C:membrane"/>
    <property type="evidence" value="ECO:0007669"/>
    <property type="project" value="UniProtKB-SubCell"/>
</dbReference>
<evidence type="ECO:0000256" key="3">
    <source>
        <dbReference type="ARBA" id="ARBA00022989"/>
    </source>
</evidence>
<dbReference type="PANTHER" id="PTHR24060">
    <property type="entry name" value="METABOTROPIC GLUTAMATE RECEPTOR"/>
    <property type="match status" value="1"/>
</dbReference>
<sequence>MKYIVKFVTPPVAGFEDYFKSLNVETNKRNPWFAEYWEQTFSCKFPETKQTPWNKFAKECNGNEELSTVEGLEIEETINHASDSVLAFAYALKAMHADLCDGESGVCEEMEPLNRTMLLTYLKNVSFKGLDGVDFEFKKRDEPSGFKIFLLNEKDPKICEYVSGDYYESVTFVSLFEKFNFEGYKRPNPCVVLNRTIERKVIVSETNTFIGLLMLVAIVIFLVTGLLMCAGVPKKIQKTDGQLSCSCELRGVSLRNTRRSTTVVFKEAKLRDTSILEDSRTI</sequence>
<dbReference type="OrthoDB" id="425344at2759"/>
<keyword evidence="3 6" id="KW-1133">Transmembrane helix</keyword>
<dbReference type="Gene3D" id="3.40.50.2300">
    <property type="match status" value="1"/>
</dbReference>
<evidence type="ECO:0000313" key="8">
    <source>
        <dbReference type="EMBL" id="GFY53448.1"/>
    </source>
</evidence>